<keyword evidence="1" id="KW-0472">Membrane</keyword>
<feature type="transmembrane region" description="Helical" evidence="1">
    <location>
        <begin position="36"/>
        <end position="55"/>
    </location>
</feature>
<dbReference type="EMBL" id="JADFFL010000003">
    <property type="protein sequence ID" value="MBE9662178.1"/>
    <property type="molecule type" value="Genomic_DNA"/>
</dbReference>
<organism evidence="2 3">
    <name type="scientific">Mucilaginibacter myungsuensis</name>
    <dbReference type="NCBI Taxonomy" id="649104"/>
    <lineage>
        <taxon>Bacteria</taxon>
        <taxon>Pseudomonadati</taxon>
        <taxon>Bacteroidota</taxon>
        <taxon>Sphingobacteriia</taxon>
        <taxon>Sphingobacteriales</taxon>
        <taxon>Sphingobacteriaceae</taxon>
        <taxon>Mucilaginibacter</taxon>
    </lineage>
</organism>
<dbReference type="Proteomes" id="UP000622475">
    <property type="component" value="Unassembled WGS sequence"/>
</dbReference>
<reference evidence="2" key="1">
    <citation type="submission" date="2020-10" db="EMBL/GenBank/DDBJ databases">
        <title>Mucilaginibacter mali sp. nov., isolated from rhizosphere soil of apple orchard.</title>
        <authorList>
            <person name="Lee J.-S."/>
            <person name="Kim H.S."/>
            <person name="Kim J.-S."/>
        </authorList>
    </citation>
    <scope>NUCLEOTIDE SEQUENCE</scope>
    <source>
        <strain evidence="2">KCTC 22746</strain>
    </source>
</reference>
<proteinExistence type="predicted"/>
<keyword evidence="1" id="KW-1133">Transmembrane helix</keyword>
<feature type="transmembrane region" description="Helical" evidence="1">
    <location>
        <begin position="12"/>
        <end position="30"/>
    </location>
</feature>
<accession>A0A929PVV5</accession>
<gene>
    <name evidence="2" type="ORF">IRJ16_09800</name>
</gene>
<evidence type="ECO:0000256" key="1">
    <source>
        <dbReference type="SAM" id="Phobius"/>
    </source>
</evidence>
<keyword evidence="1" id="KW-0812">Transmembrane</keyword>
<dbReference type="RefSeq" id="WP_194111364.1">
    <property type="nucleotide sequence ID" value="NZ_JADFFL010000003.1"/>
</dbReference>
<sequence>MTPDIKYRSAISYGLWIPVSLVLAVPTVMAAIDRQLIPMIILCAAIFGIVLPIFLNTNYTITATTLKYARAGWPVSASR</sequence>
<evidence type="ECO:0000313" key="3">
    <source>
        <dbReference type="Proteomes" id="UP000622475"/>
    </source>
</evidence>
<keyword evidence="3" id="KW-1185">Reference proteome</keyword>
<evidence type="ECO:0000313" key="2">
    <source>
        <dbReference type="EMBL" id="MBE9662178.1"/>
    </source>
</evidence>
<name>A0A929PVV5_9SPHI</name>
<protein>
    <submittedName>
        <fullName evidence="2">Uncharacterized protein</fullName>
    </submittedName>
</protein>
<comment type="caution">
    <text evidence="2">The sequence shown here is derived from an EMBL/GenBank/DDBJ whole genome shotgun (WGS) entry which is preliminary data.</text>
</comment>
<dbReference type="AlphaFoldDB" id="A0A929PVV5"/>